<dbReference type="SUPFAM" id="SSF54236">
    <property type="entry name" value="Ubiquitin-like"/>
    <property type="match status" value="1"/>
</dbReference>
<evidence type="ECO:0000313" key="4">
    <source>
        <dbReference type="Proteomes" id="UP001195914"/>
    </source>
</evidence>
<feature type="compositionally biased region" description="Polar residues" evidence="1">
    <location>
        <begin position="444"/>
        <end position="455"/>
    </location>
</feature>
<feature type="domain" description="Ubiquitin-like" evidence="2">
    <location>
        <begin position="5"/>
        <end position="80"/>
    </location>
</feature>
<sequence length="566" mass="60806">MAQFLNLTCRLLTGQEIKLSLPGDISISDVKELIAAECDLTPANQRLIFKGQQLSDDRTIDSYTVPSGSVIHVIGNSSGGSSSTHRGSQGQSQGQTRNPLDFGDTMVSSMKRIMNGLLTPSGGDSTSAGSQGHPKWANTAESMKPLLMEGMKLAQKMSKGEGDLGQFASKLLSNMMDSHLGQADTPEARTPREVPSPQPPAEAGDQADYSDCNDGLCEAGLCPTEHDARSAMLSARDSINRVCDSLYNTSSSEHAHEAAYQTACCDRMSSSAGSSCIADCDTDLLVRTRTGVFLDDAASLNSKLPWRFLEQLESEISQARGTSPCVRDRTDIGNFLERYADAVQTSNVITKELVDWSNRSCTISSKRLSSISMIFSLQAALQSELTLITSILSNQASQLETSVDGSKASDSGQRMSQSAQDPAANSSKAAPSINRPHPEHDNAPNPNNVSRSGNSGLEGPTSVGGNTSSTFGNLPTKRESHPPVLFDMLSTFGRMAESVLSQPISQPRANVATSSQTDDDILLESTELRRLFNKYRNSLGFKSRMDEFVQKTKRLGANYCTGLCPK</sequence>
<organism evidence="3 4">
    <name type="scientific">Babesia divergens</name>
    <dbReference type="NCBI Taxonomy" id="32595"/>
    <lineage>
        <taxon>Eukaryota</taxon>
        <taxon>Sar</taxon>
        <taxon>Alveolata</taxon>
        <taxon>Apicomplexa</taxon>
        <taxon>Aconoidasida</taxon>
        <taxon>Piroplasmida</taxon>
        <taxon>Babesiidae</taxon>
        <taxon>Babesia</taxon>
    </lineage>
</organism>
<dbReference type="GO" id="GO:0071818">
    <property type="term" value="C:BAT3 complex"/>
    <property type="evidence" value="ECO:0007669"/>
    <property type="project" value="TreeGrafter"/>
</dbReference>
<feature type="region of interest" description="Disordered" evidence="1">
    <location>
        <begin position="402"/>
        <end position="481"/>
    </location>
</feature>
<evidence type="ECO:0000256" key="1">
    <source>
        <dbReference type="SAM" id="MobiDB-lite"/>
    </source>
</evidence>
<dbReference type="GO" id="GO:0031593">
    <property type="term" value="F:polyubiquitin modification-dependent protein binding"/>
    <property type="evidence" value="ECO:0007669"/>
    <property type="project" value="TreeGrafter"/>
</dbReference>
<comment type="caution">
    <text evidence="3">The sequence shown here is derived from an EMBL/GenBank/DDBJ whole genome shotgun (WGS) entry which is preliminary data.</text>
</comment>
<reference evidence="3" key="1">
    <citation type="journal article" date="2014" name="Nucleic Acids Res.">
        <title>The evolutionary dynamics of variant antigen genes in Babesia reveal a history of genomic innovation underlying host-parasite interaction.</title>
        <authorList>
            <person name="Jackson A.P."/>
            <person name="Otto T.D."/>
            <person name="Darby A."/>
            <person name="Ramaprasad A."/>
            <person name="Xia D."/>
            <person name="Echaide I.E."/>
            <person name="Farber M."/>
            <person name="Gahlot S."/>
            <person name="Gamble J."/>
            <person name="Gupta D."/>
            <person name="Gupta Y."/>
            <person name="Jackson L."/>
            <person name="Malandrin L."/>
            <person name="Malas T.B."/>
            <person name="Moussa E."/>
            <person name="Nair M."/>
            <person name="Reid A.J."/>
            <person name="Sanders M."/>
            <person name="Sharma J."/>
            <person name="Tracey A."/>
            <person name="Quail M.A."/>
            <person name="Weir W."/>
            <person name="Wastling J.M."/>
            <person name="Hall N."/>
            <person name="Willadsen P."/>
            <person name="Lingelbach K."/>
            <person name="Shiels B."/>
            <person name="Tait A."/>
            <person name="Berriman M."/>
            <person name="Allred D.R."/>
            <person name="Pain A."/>
        </authorList>
    </citation>
    <scope>NUCLEOTIDE SEQUENCE</scope>
    <source>
        <strain evidence="3">1802A</strain>
    </source>
</reference>
<gene>
    <name evidence="3" type="ORF">X943_003586</name>
</gene>
<dbReference type="Proteomes" id="UP001195914">
    <property type="component" value="Unassembled WGS sequence"/>
</dbReference>
<dbReference type="InterPro" id="IPR000626">
    <property type="entry name" value="Ubiquitin-like_dom"/>
</dbReference>
<feature type="region of interest" description="Disordered" evidence="1">
    <location>
        <begin position="181"/>
        <end position="209"/>
    </location>
</feature>
<protein>
    <submittedName>
        <fullName evidence="3">Ubiquitin family domain containing protein</fullName>
    </submittedName>
</protein>
<dbReference type="Gene3D" id="3.10.20.90">
    <property type="entry name" value="Phosphatidylinositol 3-kinase Catalytic Subunit, Chain A, domain 1"/>
    <property type="match status" value="1"/>
</dbReference>
<dbReference type="PANTHER" id="PTHR15204:SF0">
    <property type="entry name" value="LARGE PROLINE-RICH PROTEIN BAG6"/>
    <property type="match status" value="1"/>
</dbReference>
<keyword evidence="4" id="KW-1185">Reference proteome</keyword>
<feature type="compositionally biased region" description="Low complexity" evidence="1">
    <location>
        <begin position="75"/>
        <end position="98"/>
    </location>
</feature>
<proteinExistence type="predicted"/>
<dbReference type="PROSITE" id="PS50053">
    <property type="entry name" value="UBIQUITIN_2"/>
    <property type="match status" value="1"/>
</dbReference>
<dbReference type="Pfam" id="PF00240">
    <property type="entry name" value="ubiquitin"/>
    <property type="match status" value="1"/>
</dbReference>
<dbReference type="AlphaFoldDB" id="A0AAD9LHG5"/>
<evidence type="ECO:0000259" key="2">
    <source>
        <dbReference type="PROSITE" id="PS50053"/>
    </source>
</evidence>
<evidence type="ECO:0000313" key="3">
    <source>
        <dbReference type="EMBL" id="KAK1936456.1"/>
    </source>
</evidence>
<accession>A0AAD9LHG5</accession>
<name>A0AAD9LHG5_BABDI</name>
<feature type="region of interest" description="Disordered" evidence="1">
    <location>
        <begin position="75"/>
        <end position="103"/>
    </location>
</feature>
<dbReference type="EMBL" id="JAHBMH010000044">
    <property type="protein sequence ID" value="KAK1936456.1"/>
    <property type="molecule type" value="Genomic_DNA"/>
</dbReference>
<feature type="compositionally biased region" description="Polar residues" evidence="1">
    <location>
        <begin position="402"/>
        <end position="429"/>
    </location>
</feature>
<dbReference type="CDD" id="cd17039">
    <property type="entry name" value="Ubl_ubiquitin_like"/>
    <property type="match status" value="1"/>
</dbReference>
<dbReference type="GO" id="GO:0036503">
    <property type="term" value="P:ERAD pathway"/>
    <property type="evidence" value="ECO:0007669"/>
    <property type="project" value="TreeGrafter"/>
</dbReference>
<dbReference type="SMART" id="SM00213">
    <property type="entry name" value="UBQ"/>
    <property type="match status" value="1"/>
</dbReference>
<dbReference type="PANTHER" id="PTHR15204">
    <property type="entry name" value="LARGE PROLINE-RICH PROTEIN BAG6"/>
    <property type="match status" value="1"/>
</dbReference>
<dbReference type="GO" id="GO:0051787">
    <property type="term" value="F:misfolded protein binding"/>
    <property type="evidence" value="ECO:0007669"/>
    <property type="project" value="TreeGrafter"/>
</dbReference>
<feature type="region of interest" description="Disordered" evidence="1">
    <location>
        <begin position="118"/>
        <end position="137"/>
    </location>
</feature>
<feature type="compositionally biased region" description="Polar residues" evidence="1">
    <location>
        <begin position="463"/>
        <end position="473"/>
    </location>
</feature>
<reference evidence="3" key="2">
    <citation type="submission" date="2021-05" db="EMBL/GenBank/DDBJ databases">
        <authorList>
            <person name="Pain A."/>
        </authorList>
    </citation>
    <scope>NUCLEOTIDE SEQUENCE</scope>
    <source>
        <strain evidence="3">1802A</strain>
    </source>
</reference>
<dbReference type="InterPro" id="IPR029071">
    <property type="entry name" value="Ubiquitin-like_domsf"/>
</dbReference>